<dbReference type="Gene3D" id="3.40.50.300">
    <property type="entry name" value="P-loop containing nucleotide triphosphate hydrolases"/>
    <property type="match status" value="2"/>
</dbReference>
<dbReference type="SUPFAM" id="SSF52540">
    <property type="entry name" value="P-loop containing nucleoside triphosphate hydrolases"/>
    <property type="match status" value="1"/>
</dbReference>
<dbReference type="CDD" id="cd18032">
    <property type="entry name" value="DEXHc_RE_I_III_res"/>
    <property type="match status" value="1"/>
</dbReference>
<dbReference type="Proteomes" id="UP001595897">
    <property type="component" value="Unassembled WGS sequence"/>
</dbReference>
<evidence type="ECO:0000313" key="4">
    <source>
        <dbReference type="Proteomes" id="UP001595897"/>
    </source>
</evidence>
<reference evidence="4" key="1">
    <citation type="journal article" date="2019" name="Int. J. Syst. Evol. Microbiol.">
        <title>The Global Catalogue of Microorganisms (GCM) 10K type strain sequencing project: providing services to taxonomists for standard genome sequencing and annotation.</title>
        <authorList>
            <consortium name="The Broad Institute Genomics Platform"/>
            <consortium name="The Broad Institute Genome Sequencing Center for Infectious Disease"/>
            <person name="Wu L."/>
            <person name="Ma J."/>
        </authorList>
    </citation>
    <scope>NUCLEOTIDE SEQUENCE [LARGE SCALE GENOMIC DNA]</scope>
    <source>
        <strain evidence="4">KACC 12507</strain>
    </source>
</reference>
<dbReference type="Pfam" id="PF00271">
    <property type="entry name" value="Helicase_C"/>
    <property type="match status" value="1"/>
</dbReference>
<sequence>MLNNTSHQISFGNEDPFLPHLLEAINRSARIDFAVSFIKMSGLQKILSALVDAGERGASIRILTSDYLNITEPSALGTLNSLTNIQTYLFAAREQSFHVKSYIFCYGDEHENLSDGIAFIGSSNLSKAALTNAFEWNVGVQREREPAMFSAIQAAFAKLLNHPYTSATNDIIIAQYAKRYEANRQLAATHVAEPSPQPAPEQVEEAFQPNMIQEEALQALAKTREDGYLRGLVVMATGTGKTWLAAFDAANIEAKRVLFIAHREEILLQAQATFGQLLPNYTSGIVNAQQKELKADLVFASVMTIGKGHILQRLPADHFDYVVIDEFHHASAPSYQAVMNYFTPRFLLGLTATPKRTDNANILALCDNNLVYQIDMPLAIAKSVLVPFRYYGIKDTVDYAEIPWRNGKFDPDALTSKFATRQRAQHNFVNWQARKQSRTLGFCVSIAHAEFMAEYFSSQGARALAVHSRSHTPRNVALQMLSRGEIDIIFAVDLFNEGTDLPLIDTILMLRPTESKIIYLQQIGRGLRLAHGKSHLVIIDYVGNHNTYFTQFEALLGINSSNEQRKAFLKNAHAITLDNGCFVNLAPDAVSMLDKLVQSSVKTHQALYQNLSETLGHRPTLSEYIEGGGDVSKIRHHSDFWFNFVYQQEGMPSEMEAVINEHGALLFEVEKTAMTKSFKMILLKAFIECGGLLGAVEISTLCERSWYVLRRHPELFNDLTKPLQRHITNGDYPASFTTYWNKNPINAWVGGNSKKRKAFFEVENDRFGLKKPVSKQQHDLLSSCLLELIDYKLMVYGLREGVVVG</sequence>
<dbReference type="EMBL" id="JBHSGU010000001">
    <property type="protein sequence ID" value="MFC4698701.1"/>
    <property type="molecule type" value="Genomic_DNA"/>
</dbReference>
<evidence type="ECO:0000259" key="1">
    <source>
        <dbReference type="PROSITE" id="PS51192"/>
    </source>
</evidence>
<dbReference type="InterPro" id="IPR006935">
    <property type="entry name" value="Helicase/UvrB_N"/>
</dbReference>
<dbReference type="Pfam" id="PF13091">
    <property type="entry name" value="PLDc_2"/>
    <property type="match status" value="1"/>
</dbReference>
<dbReference type="PROSITE" id="PS51192">
    <property type="entry name" value="HELICASE_ATP_BIND_1"/>
    <property type="match status" value="1"/>
</dbReference>
<dbReference type="InterPro" id="IPR014001">
    <property type="entry name" value="Helicase_ATP-bd"/>
</dbReference>
<dbReference type="CDD" id="cd18799">
    <property type="entry name" value="SF2_C_EcoAI-like"/>
    <property type="match status" value="1"/>
</dbReference>
<accession>A0ABV9LSB1</accession>
<evidence type="ECO:0000313" key="3">
    <source>
        <dbReference type="EMBL" id="MFC4698701.1"/>
    </source>
</evidence>
<proteinExistence type="predicted"/>
<organism evidence="3 4">
    <name type="scientific">Glaciecola siphonariae</name>
    <dbReference type="NCBI Taxonomy" id="521012"/>
    <lineage>
        <taxon>Bacteria</taxon>
        <taxon>Pseudomonadati</taxon>
        <taxon>Pseudomonadota</taxon>
        <taxon>Gammaproteobacteria</taxon>
        <taxon>Alteromonadales</taxon>
        <taxon>Alteromonadaceae</taxon>
        <taxon>Glaciecola</taxon>
    </lineage>
</organism>
<dbReference type="Pfam" id="PF04851">
    <property type="entry name" value="ResIII"/>
    <property type="match status" value="1"/>
</dbReference>
<dbReference type="Gene3D" id="3.30.870.10">
    <property type="entry name" value="Endonuclease Chain A"/>
    <property type="match status" value="1"/>
</dbReference>
<dbReference type="SUPFAM" id="SSF56024">
    <property type="entry name" value="Phospholipase D/nuclease"/>
    <property type="match status" value="1"/>
</dbReference>
<gene>
    <name evidence="3" type="ORF">ACFO4O_00820</name>
</gene>
<dbReference type="PANTHER" id="PTHR47396:SF1">
    <property type="entry name" value="ATP-DEPENDENT HELICASE IRC3-RELATED"/>
    <property type="match status" value="1"/>
</dbReference>
<dbReference type="SMART" id="SM00490">
    <property type="entry name" value="HELICc"/>
    <property type="match status" value="1"/>
</dbReference>
<dbReference type="SMART" id="SM00487">
    <property type="entry name" value="DEXDc"/>
    <property type="match status" value="1"/>
</dbReference>
<dbReference type="RefSeq" id="WP_382405331.1">
    <property type="nucleotide sequence ID" value="NZ_JBHSGU010000001.1"/>
</dbReference>
<name>A0ABV9LSB1_9ALTE</name>
<keyword evidence="3" id="KW-0378">Hydrolase</keyword>
<protein>
    <submittedName>
        <fullName evidence="3">DEAD/DEAH box helicase family protein</fullName>
    </submittedName>
</protein>
<keyword evidence="3" id="KW-0067">ATP-binding</keyword>
<evidence type="ECO:0000259" key="2">
    <source>
        <dbReference type="PROSITE" id="PS51194"/>
    </source>
</evidence>
<dbReference type="InterPro" id="IPR001650">
    <property type="entry name" value="Helicase_C-like"/>
</dbReference>
<dbReference type="GO" id="GO:0004386">
    <property type="term" value="F:helicase activity"/>
    <property type="evidence" value="ECO:0007669"/>
    <property type="project" value="UniProtKB-KW"/>
</dbReference>
<feature type="domain" description="Helicase C-terminal" evidence="2">
    <location>
        <begin position="423"/>
        <end position="573"/>
    </location>
</feature>
<keyword evidence="4" id="KW-1185">Reference proteome</keyword>
<dbReference type="InterPro" id="IPR025202">
    <property type="entry name" value="PLD-like_dom"/>
</dbReference>
<comment type="caution">
    <text evidence="3">The sequence shown here is derived from an EMBL/GenBank/DDBJ whole genome shotgun (WGS) entry which is preliminary data.</text>
</comment>
<dbReference type="InterPro" id="IPR027417">
    <property type="entry name" value="P-loop_NTPase"/>
</dbReference>
<dbReference type="InterPro" id="IPR050742">
    <property type="entry name" value="Helicase_Restrict-Modif_Enz"/>
</dbReference>
<keyword evidence="3" id="KW-0547">Nucleotide-binding</keyword>
<keyword evidence="3" id="KW-0347">Helicase</keyword>
<feature type="domain" description="Helicase ATP-binding" evidence="1">
    <location>
        <begin position="222"/>
        <end position="372"/>
    </location>
</feature>
<dbReference type="PROSITE" id="PS51194">
    <property type="entry name" value="HELICASE_CTER"/>
    <property type="match status" value="1"/>
</dbReference>
<dbReference type="PANTHER" id="PTHR47396">
    <property type="entry name" value="TYPE I RESTRICTION ENZYME ECOKI R PROTEIN"/>
    <property type="match status" value="1"/>
</dbReference>